<evidence type="ECO:0000313" key="2">
    <source>
        <dbReference type="EMBL" id="MBV2358709.1"/>
    </source>
</evidence>
<evidence type="ECO:0000256" key="1">
    <source>
        <dbReference type="SAM" id="MobiDB-lite"/>
    </source>
</evidence>
<evidence type="ECO:0000313" key="3">
    <source>
        <dbReference type="Proteomes" id="UP001166293"/>
    </source>
</evidence>
<reference evidence="2" key="1">
    <citation type="submission" date="2021-06" db="EMBL/GenBank/DDBJ databases">
        <title>Thalassococcus sp. CAU 1522 isolated from sea sand, Republic of Korea.</title>
        <authorList>
            <person name="Kim W."/>
        </authorList>
    </citation>
    <scope>NUCLEOTIDE SEQUENCE</scope>
    <source>
        <strain evidence="2">CAU 1522</strain>
    </source>
</reference>
<organism evidence="2 3">
    <name type="scientific">Thalassococcus arenae</name>
    <dbReference type="NCBI Taxonomy" id="2851652"/>
    <lineage>
        <taxon>Bacteria</taxon>
        <taxon>Pseudomonadati</taxon>
        <taxon>Pseudomonadota</taxon>
        <taxon>Alphaproteobacteria</taxon>
        <taxon>Rhodobacterales</taxon>
        <taxon>Roseobacteraceae</taxon>
        <taxon>Thalassococcus</taxon>
    </lineage>
</organism>
<comment type="caution">
    <text evidence="2">The sequence shown here is derived from an EMBL/GenBank/DDBJ whole genome shotgun (WGS) entry which is preliminary data.</text>
</comment>
<dbReference type="Proteomes" id="UP001166293">
    <property type="component" value="Unassembled WGS sequence"/>
</dbReference>
<gene>
    <name evidence="2" type="ORF">KUH32_02905</name>
</gene>
<accession>A0ABS6N3W8</accession>
<keyword evidence="3" id="KW-1185">Reference proteome</keyword>
<proteinExistence type="predicted"/>
<protein>
    <submittedName>
        <fullName evidence="2">Uncharacterized protein</fullName>
    </submittedName>
</protein>
<dbReference type="EMBL" id="JAHRWL010000001">
    <property type="protein sequence ID" value="MBV2358709.1"/>
    <property type="molecule type" value="Genomic_DNA"/>
</dbReference>
<dbReference type="RefSeq" id="WP_217776562.1">
    <property type="nucleotide sequence ID" value="NZ_JAHRWL010000001.1"/>
</dbReference>
<sequence length="86" mass="8844">MFDPINAPDRKGSSSPPATELAAGRAGEPTNPSPRAQLLAAAQTVETAAYSLAGQIDRAQVADLIIIAASLERIAGRLDKPADCTT</sequence>
<feature type="region of interest" description="Disordered" evidence="1">
    <location>
        <begin position="1"/>
        <end position="34"/>
    </location>
</feature>
<name>A0ABS6N3W8_9RHOB</name>